<dbReference type="SMART" id="SM00343">
    <property type="entry name" value="ZnF_C2HC"/>
    <property type="match status" value="1"/>
</dbReference>
<evidence type="ECO:0000259" key="3">
    <source>
        <dbReference type="PROSITE" id="PS50158"/>
    </source>
</evidence>
<evidence type="ECO:0000256" key="1">
    <source>
        <dbReference type="PROSITE-ProRule" id="PRU00047"/>
    </source>
</evidence>
<sequence length="285" mass="33508">MHQYSSHQLKTFVPSELESTTSATDEISTSDSEKAYANITKLLMAQPEEMAPAQPKAYFEIPLAVDDDPPESSATHHHPPPPTHTSHKPLNGPWFTFDDIPSSKCRERLQEMSAWIDLKMIQADATTESVLREFTTRFTGSLRDWFDNKEPFRSACKKPYLQIKCKEKKNCDCEPKKKRHFRKLRRPDFVSKSKSRRWNNQRKPYKFFQKQSFSSKEQRKQKSSRCFICNKKGHYAKNCPNKDKSSRLIKHLQMINEYSHEKEEVEFYFSEQEKPLDETVFALEN</sequence>
<dbReference type="GO" id="GO:0003676">
    <property type="term" value="F:nucleic acid binding"/>
    <property type="evidence" value="ECO:0007669"/>
    <property type="project" value="InterPro"/>
</dbReference>
<keyword evidence="5" id="KW-1185">Reference proteome</keyword>
<feature type="domain" description="CCHC-type" evidence="3">
    <location>
        <begin position="225"/>
        <end position="241"/>
    </location>
</feature>
<dbReference type="EMBL" id="BDQV01000673">
    <property type="protein sequence ID" value="GAY67237.1"/>
    <property type="molecule type" value="Genomic_DNA"/>
</dbReference>
<dbReference type="Pfam" id="PF00098">
    <property type="entry name" value="zf-CCHC"/>
    <property type="match status" value="1"/>
</dbReference>
<evidence type="ECO:0000313" key="4">
    <source>
        <dbReference type="EMBL" id="GAY67237.1"/>
    </source>
</evidence>
<dbReference type="Gene3D" id="4.10.60.10">
    <property type="entry name" value="Zinc finger, CCHC-type"/>
    <property type="match status" value="1"/>
</dbReference>
<keyword evidence="1" id="KW-0862">Zinc</keyword>
<dbReference type="InterPro" id="IPR036875">
    <property type="entry name" value="Znf_CCHC_sf"/>
</dbReference>
<dbReference type="AlphaFoldDB" id="A0A2H5QRH9"/>
<feature type="region of interest" description="Disordered" evidence="2">
    <location>
        <begin position="64"/>
        <end position="92"/>
    </location>
</feature>
<dbReference type="InterPro" id="IPR001878">
    <property type="entry name" value="Znf_CCHC"/>
</dbReference>
<keyword evidence="1" id="KW-0479">Metal-binding</keyword>
<name>A0A2H5QRH9_CITUN</name>
<organism evidence="4 5">
    <name type="scientific">Citrus unshiu</name>
    <name type="common">Satsuma mandarin</name>
    <name type="synonym">Citrus nobilis var. unshiu</name>
    <dbReference type="NCBI Taxonomy" id="55188"/>
    <lineage>
        <taxon>Eukaryota</taxon>
        <taxon>Viridiplantae</taxon>
        <taxon>Streptophyta</taxon>
        <taxon>Embryophyta</taxon>
        <taxon>Tracheophyta</taxon>
        <taxon>Spermatophyta</taxon>
        <taxon>Magnoliopsida</taxon>
        <taxon>eudicotyledons</taxon>
        <taxon>Gunneridae</taxon>
        <taxon>Pentapetalae</taxon>
        <taxon>rosids</taxon>
        <taxon>malvids</taxon>
        <taxon>Sapindales</taxon>
        <taxon>Rutaceae</taxon>
        <taxon>Aurantioideae</taxon>
        <taxon>Citrus</taxon>
    </lineage>
</organism>
<proteinExistence type="predicted"/>
<protein>
    <recommendedName>
        <fullName evidence="3">CCHC-type domain-containing protein</fullName>
    </recommendedName>
</protein>
<evidence type="ECO:0000256" key="2">
    <source>
        <dbReference type="SAM" id="MobiDB-lite"/>
    </source>
</evidence>
<dbReference type="GO" id="GO:0008270">
    <property type="term" value="F:zinc ion binding"/>
    <property type="evidence" value="ECO:0007669"/>
    <property type="project" value="UniProtKB-KW"/>
</dbReference>
<reference evidence="4 5" key="1">
    <citation type="journal article" date="2017" name="Front. Genet.">
        <title>Draft sequencing of the heterozygous diploid genome of Satsuma (Citrus unshiu Marc.) using a hybrid assembly approach.</title>
        <authorList>
            <person name="Shimizu T."/>
            <person name="Tanizawa Y."/>
            <person name="Mochizuki T."/>
            <person name="Nagasaki H."/>
            <person name="Yoshioka T."/>
            <person name="Toyoda A."/>
            <person name="Fujiyama A."/>
            <person name="Kaminuma E."/>
            <person name="Nakamura Y."/>
        </authorList>
    </citation>
    <scope>NUCLEOTIDE SEQUENCE [LARGE SCALE GENOMIC DNA]</scope>
    <source>
        <strain evidence="5">cv. Miyagawa wase</strain>
    </source>
</reference>
<dbReference type="Proteomes" id="UP000236630">
    <property type="component" value="Unassembled WGS sequence"/>
</dbReference>
<gene>
    <name evidence="4" type="ORF">CUMW_254980</name>
</gene>
<comment type="caution">
    <text evidence="4">The sequence shown here is derived from an EMBL/GenBank/DDBJ whole genome shotgun (WGS) entry which is preliminary data.</text>
</comment>
<accession>A0A2H5QRH9</accession>
<keyword evidence="1" id="KW-0863">Zinc-finger</keyword>
<evidence type="ECO:0000313" key="5">
    <source>
        <dbReference type="Proteomes" id="UP000236630"/>
    </source>
</evidence>
<dbReference type="PROSITE" id="PS50158">
    <property type="entry name" value="ZF_CCHC"/>
    <property type="match status" value="1"/>
</dbReference>
<dbReference type="SUPFAM" id="SSF57756">
    <property type="entry name" value="Retrovirus zinc finger-like domains"/>
    <property type="match status" value="1"/>
</dbReference>